<gene>
    <name evidence="1" type="ORF">SD70_08780</name>
</gene>
<comment type="caution">
    <text evidence="1">The sequence shown here is derived from an EMBL/GenBank/DDBJ whole genome shotgun (WGS) entry which is preliminary data.</text>
</comment>
<sequence length="94" mass="9922">MEACSTWTYRNVTQGVFQTLQAVGRRQGFAIPGAPSGSFAIRVAGMQVGFRYGWDARSGTLMLTCVSKPMLLGCATIKSFADRIVGEAGGKVAG</sequence>
<dbReference type="Proteomes" id="UP000031967">
    <property type="component" value="Unassembled WGS sequence"/>
</dbReference>
<keyword evidence="2" id="KW-1185">Reference proteome</keyword>
<evidence type="ECO:0008006" key="3">
    <source>
        <dbReference type="Google" id="ProtNLM"/>
    </source>
</evidence>
<evidence type="ECO:0000313" key="2">
    <source>
        <dbReference type="Proteomes" id="UP000031967"/>
    </source>
</evidence>
<evidence type="ECO:0000313" key="1">
    <source>
        <dbReference type="EMBL" id="KIL41126.1"/>
    </source>
</evidence>
<proteinExistence type="predicted"/>
<dbReference type="EMBL" id="JXAK01000012">
    <property type="protein sequence ID" value="KIL41126.1"/>
    <property type="molecule type" value="Genomic_DNA"/>
</dbReference>
<accession>A0ABR5AJA4</accession>
<dbReference type="RefSeq" id="WP_041047219.1">
    <property type="nucleotide sequence ID" value="NZ_JXAK01000012.1"/>
</dbReference>
<name>A0ABR5AJA4_9BACL</name>
<reference evidence="1 2" key="1">
    <citation type="submission" date="2014-12" db="EMBL/GenBank/DDBJ databases">
        <title>Draft genome sequence of Paenibacillus kamchatkensis strain B-2647.</title>
        <authorList>
            <person name="Karlyshev A.V."/>
            <person name="Kudryashova E.B."/>
        </authorList>
    </citation>
    <scope>NUCLEOTIDE SEQUENCE [LARGE SCALE GENOMIC DNA]</scope>
    <source>
        <strain evidence="1 2">VKM B-2647</strain>
    </source>
</reference>
<protein>
    <recommendedName>
        <fullName evidence="3">Beta-lactamase-related domain-containing protein</fullName>
    </recommendedName>
</protein>
<organism evidence="1 2">
    <name type="scientific">Gordoniibacillus kamchatkensis</name>
    <dbReference type="NCBI Taxonomy" id="1590651"/>
    <lineage>
        <taxon>Bacteria</taxon>
        <taxon>Bacillati</taxon>
        <taxon>Bacillota</taxon>
        <taxon>Bacilli</taxon>
        <taxon>Bacillales</taxon>
        <taxon>Paenibacillaceae</taxon>
        <taxon>Gordoniibacillus</taxon>
    </lineage>
</organism>